<dbReference type="PANTHER" id="PTHR47204">
    <property type="entry name" value="OS02G0168900 PROTEIN"/>
    <property type="match status" value="1"/>
</dbReference>
<dbReference type="PANTHER" id="PTHR47204:SF1">
    <property type="entry name" value="RIBONUCLEASE H2 SUBUNIT C"/>
    <property type="match status" value="1"/>
</dbReference>
<evidence type="ECO:0000313" key="1">
    <source>
        <dbReference type="EMBL" id="CAD2148218.1"/>
    </source>
</evidence>
<dbReference type="GO" id="GO:0006401">
    <property type="term" value="P:RNA catabolic process"/>
    <property type="evidence" value="ECO:0007669"/>
    <property type="project" value="InterPro"/>
</dbReference>
<dbReference type="InterPro" id="IPR013924">
    <property type="entry name" value="RNase_H2_suC"/>
</dbReference>
<protein>
    <submittedName>
        <fullName evidence="1">Uncharacterized protein</fullName>
    </submittedName>
</protein>
<dbReference type="OrthoDB" id="6222486at2759"/>
<dbReference type="EMBL" id="CAJEWN010000041">
    <property type="protein sequence ID" value="CAD2148218.1"/>
    <property type="molecule type" value="Genomic_DNA"/>
</dbReference>
<accession>A0A6V7U887</accession>
<dbReference type="Pfam" id="PF08615">
    <property type="entry name" value="RNase_H2_suC"/>
    <property type="match status" value="1"/>
</dbReference>
<dbReference type="Proteomes" id="UP000580250">
    <property type="component" value="Unassembled WGS sequence"/>
</dbReference>
<name>A0A6V7U887_MELEN</name>
<dbReference type="CDD" id="cd09271">
    <property type="entry name" value="RNase_H2-C"/>
    <property type="match status" value="1"/>
</dbReference>
<dbReference type="GO" id="GO:0032299">
    <property type="term" value="C:ribonuclease H2 complex"/>
    <property type="evidence" value="ECO:0007669"/>
    <property type="project" value="InterPro"/>
</dbReference>
<reference evidence="1 2" key="1">
    <citation type="submission" date="2020-08" db="EMBL/GenBank/DDBJ databases">
        <authorList>
            <person name="Koutsovoulos G."/>
            <person name="Danchin GJ E."/>
        </authorList>
    </citation>
    <scope>NUCLEOTIDE SEQUENCE [LARGE SCALE GENOMIC DNA]</scope>
</reference>
<dbReference type="AlphaFoldDB" id="A0A6V7U887"/>
<comment type="caution">
    <text evidence="1">The sequence shown here is derived from an EMBL/GenBank/DDBJ whole genome shotgun (WGS) entry which is preliminary data.</text>
</comment>
<proteinExistence type="predicted"/>
<sequence>MENKKLTDSLYATISNTELTILNELRKDENSQNSQDCLEEENLLHSLPCHIEFTGPAPVSVYFNKENLHHENVRAASFRGHMLLNKLVKVPEGYEIYTVSESNAETKDDYEIKTFQLKGSCKSMNFWEKDEMPEGPNKIEDALTCILIAENLSN</sequence>
<evidence type="ECO:0000313" key="2">
    <source>
        <dbReference type="Proteomes" id="UP000580250"/>
    </source>
</evidence>
<organism evidence="1 2">
    <name type="scientific">Meloidogyne enterolobii</name>
    <name type="common">Root-knot nematode worm</name>
    <name type="synonym">Meloidogyne mayaguensis</name>
    <dbReference type="NCBI Taxonomy" id="390850"/>
    <lineage>
        <taxon>Eukaryota</taxon>
        <taxon>Metazoa</taxon>
        <taxon>Ecdysozoa</taxon>
        <taxon>Nematoda</taxon>
        <taxon>Chromadorea</taxon>
        <taxon>Rhabditida</taxon>
        <taxon>Tylenchina</taxon>
        <taxon>Tylenchomorpha</taxon>
        <taxon>Tylenchoidea</taxon>
        <taxon>Meloidogynidae</taxon>
        <taxon>Meloidogyninae</taxon>
        <taxon>Meloidogyne</taxon>
    </lineage>
</organism>
<dbReference type="Gene3D" id="2.40.128.680">
    <property type="match status" value="1"/>
</dbReference>
<gene>
    <name evidence="1" type="ORF">MENT_LOCUS9243</name>
</gene>